<organism evidence="2">
    <name type="scientific">mine drainage metagenome</name>
    <dbReference type="NCBI Taxonomy" id="410659"/>
    <lineage>
        <taxon>unclassified sequences</taxon>
        <taxon>metagenomes</taxon>
        <taxon>ecological metagenomes</taxon>
    </lineage>
</organism>
<name>T1C3P0_9ZZZZ</name>
<evidence type="ECO:0000313" key="2">
    <source>
        <dbReference type="EMBL" id="EQD59924.1"/>
    </source>
</evidence>
<reference evidence="2" key="1">
    <citation type="submission" date="2013-08" db="EMBL/GenBank/DDBJ databases">
        <authorList>
            <person name="Mendez C."/>
            <person name="Richter M."/>
            <person name="Ferrer M."/>
            <person name="Sanchez J."/>
        </authorList>
    </citation>
    <scope>NUCLEOTIDE SEQUENCE</scope>
</reference>
<dbReference type="InterPro" id="IPR008794">
    <property type="entry name" value="Pro_racemase_fam"/>
</dbReference>
<dbReference type="PANTHER" id="PTHR33442:SF1">
    <property type="entry name" value="TRANS-3-HYDROXY-L-PROLINE DEHYDRATASE"/>
    <property type="match status" value="1"/>
</dbReference>
<dbReference type="EMBL" id="AUZY01005145">
    <property type="protein sequence ID" value="EQD59924.1"/>
    <property type="molecule type" value="Genomic_DNA"/>
</dbReference>
<accession>T1C3P0</accession>
<proteinExistence type="inferred from homology"/>
<comment type="similarity">
    <text evidence="1">Belongs to the proline racemase family.</text>
</comment>
<dbReference type="Gene3D" id="3.10.310.10">
    <property type="entry name" value="Diaminopimelate Epimerase, Chain A, domain 1"/>
    <property type="match status" value="1"/>
</dbReference>
<evidence type="ECO:0000256" key="1">
    <source>
        <dbReference type="ARBA" id="ARBA00007529"/>
    </source>
</evidence>
<sequence length="107" mass="11779">MFFCIDGHTAGNPVRLVAGGAPFLEGRAMSERRADFQRRFDWIRRGLMFEPRGHDMMSGGFVMPPLASGHDASILFIETSGCLPMCGHGTIGMVTFAIEHGLLRPRV</sequence>
<dbReference type="SUPFAM" id="SSF54506">
    <property type="entry name" value="Diaminopimelate epimerase-like"/>
    <property type="match status" value="1"/>
</dbReference>
<dbReference type="AlphaFoldDB" id="T1C3P0"/>
<dbReference type="PANTHER" id="PTHR33442">
    <property type="entry name" value="TRANS-3-HYDROXY-L-PROLINE DEHYDRATASE"/>
    <property type="match status" value="1"/>
</dbReference>
<comment type="caution">
    <text evidence="2">The sequence shown here is derived from an EMBL/GenBank/DDBJ whole genome shotgun (WGS) entry which is preliminary data.</text>
</comment>
<reference evidence="2" key="2">
    <citation type="journal article" date="2014" name="ISME J.">
        <title>Microbial stratification in low pH oxic and suboxic macroscopic growths along an acid mine drainage.</title>
        <authorList>
            <person name="Mendez-Garcia C."/>
            <person name="Mesa V."/>
            <person name="Sprenger R.R."/>
            <person name="Richter M."/>
            <person name="Diez M.S."/>
            <person name="Solano J."/>
            <person name="Bargiela R."/>
            <person name="Golyshina O.V."/>
            <person name="Manteca A."/>
            <person name="Ramos J.L."/>
            <person name="Gallego J.R."/>
            <person name="Llorente I."/>
            <person name="Martins Dos Santos V.A."/>
            <person name="Jensen O.N."/>
            <person name="Pelaez A.I."/>
            <person name="Sanchez J."/>
            <person name="Ferrer M."/>
        </authorList>
    </citation>
    <scope>NUCLEOTIDE SEQUENCE</scope>
</reference>
<feature type="non-terminal residue" evidence="2">
    <location>
        <position position="107"/>
    </location>
</feature>
<gene>
    <name evidence="2" type="ORF">B1B_07984</name>
</gene>
<dbReference type="Pfam" id="PF05544">
    <property type="entry name" value="Pro_racemase"/>
    <property type="match status" value="1"/>
</dbReference>
<protein>
    <submittedName>
        <fullName evidence="2">Hydroxyproline-2-epimerase</fullName>
    </submittedName>
</protein>